<dbReference type="PANTHER" id="PTHR43581:SF2">
    <property type="entry name" value="EXCINUCLEASE ATPASE SUBUNIT"/>
    <property type="match status" value="1"/>
</dbReference>
<dbReference type="InterPro" id="IPR041685">
    <property type="entry name" value="AAA_GajA/Old/RecF-like"/>
</dbReference>
<evidence type="ECO:0000259" key="1">
    <source>
        <dbReference type="Pfam" id="PF13175"/>
    </source>
</evidence>
<dbReference type="SUPFAM" id="SSF52540">
    <property type="entry name" value="P-loop containing nucleoside triphosphate hydrolases"/>
    <property type="match status" value="1"/>
</dbReference>
<sequence length="497" mass="56381">MITVNWRTQNRLDGGKLISLGAGSSERLKLHLITPNMTWTRKMRLTQIEITNLFGIFDHVIPLSHDGNVTIIHGANGVGKTMLLKMVASLIGGRVTIFEKVPFRQFKATREDGKTIIITKQISQKSNHDRVNSKIEISMVDSKGEPLECDNISSQEISSEFLDSIDHLVPAPYHRKLGGWTKGGGRKIFSVNEIIEFFPYISKHLPDSFNVNVFSAFTTNMEIFFVETKRLYAEREQSDHNPFNTFDDDDQPKGDDLRVHQYSADIVTRIKTALADYAKHSQERDRTFPARLVKFVRDEESSLSEKSILASMSEIELKRQRLVALGFLDSETELRDISEEDVRRSAAALTIYVDDIKQKLNVFDVLSDRVGRLMDIVNARFKYKRLTLNRTEGFRFKALNGAPIDISDLSSGEQHELVLLYELLFRVPKNGLVLVDEPEISLHVAWQASFLEDLMGILKLTESYGIVATHSPVLIGNHWGLTKELFGPSVEEVMGQK</sequence>
<dbReference type="Pfam" id="PF13175">
    <property type="entry name" value="AAA_15"/>
    <property type="match status" value="1"/>
</dbReference>
<evidence type="ECO:0000313" key="2">
    <source>
        <dbReference type="EMBL" id="RMQ43061.1"/>
    </source>
</evidence>
<dbReference type="EMBL" id="RBRE01000071">
    <property type="protein sequence ID" value="RMQ43061.1"/>
    <property type="molecule type" value="Genomic_DNA"/>
</dbReference>
<gene>
    <name evidence="2" type="ORF">ALQ04_04277</name>
</gene>
<dbReference type="InterPro" id="IPR051396">
    <property type="entry name" value="Bact_Antivir_Def_Nuclease"/>
</dbReference>
<dbReference type="Gene3D" id="3.40.50.300">
    <property type="entry name" value="P-loop containing nucleotide triphosphate hydrolases"/>
    <property type="match status" value="1"/>
</dbReference>
<name>A0A3M4LPX8_PSECI</name>
<evidence type="ECO:0000313" key="3">
    <source>
        <dbReference type="Proteomes" id="UP000277236"/>
    </source>
</evidence>
<protein>
    <recommendedName>
        <fullName evidence="1">Endonuclease GajA/Old nuclease/RecF-like AAA domain-containing protein</fullName>
    </recommendedName>
</protein>
<dbReference type="Proteomes" id="UP000277236">
    <property type="component" value="Unassembled WGS sequence"/>
</dbReference>
<dbReference type="InterPro" id="IPR027417">
    <property type="entry name" value="P-loop_NTPase"/>
</dbReference>
<comment type="caution">
    <text evidence="2">The sequence shown here is derived from an EMBL/GenBank/DDBJ whole genome shotgun (WGS) entry which is preliminary data.</text>
</comment>
<proteinExistence type="predicted"/>
<accession>A0A3M4LPX8</accession>
<dbReference type="PANTHER" id="PTHR43581">
    <property type="entry name" value="ATP/GTP PHOSPHATASE"/>
    <property type="match status" value="1"/>
</dbReference>
<reference evidence="2 3" key="1">
    <citation type="submission" date="2018-08" db="EMBL/GenBank/DDBJ databases">
        <title>Recombination of ecologically and evolutionarily significant loci maintains genetic cohesion in the Pseudomonas syringae species complex.</title>
        <authorList>
            <person name="Dillon M."/>
            <person name="Thakur S."/>
            <person name="Almeida R.N.D."/>
            <person name="Weir B.S."/>
            <person name="Guttman D.S."/>
        </authorList>
    </citation>
    <scope>NUCLEOTIDE SEQUENCE [LARGE SCALE GENOMIC DNA]</scope>
    <source>
        <strain evidence="2 3">ICMP 3353</strain>
    </source>
</reference>
<dbReference type="AlphaFoldDB" id="A0A3M4LPX8"/>
<feature type="domain" description="Endonuclease GajA/Old nuclease/RecF-like AAA" evidence="1">
    <location>
        <begin position="43"/>
        <end position="475"/>
    </location>
</feature>
<organism evidence="2 3">
    <name type="scientific">Pseudomonas cichorii</name>
    <dbReference type="NCBI Taxonomy" id="36746"/>
    <lineage>
        <taxon>Bacteria</taxon>
        <taxon>Pseudomonadati</taxon>
        <taxon>Pseudomonadota</taxon>
        <taxon>Gammaproteobacteria</taxon>
        <taxon>Pseudomonadales</taxon>
        <taxon>Pseudomonadaceae</taxon>
        <taxon>Pseudomonas</taxon>
    </lineage>
</organism>